<dbReference type="EMBL" id="JACHVX010000004">
    <property type="protein sequence ID" value="MBB2924085.1"/>
    <property type="molecule type" value="Genomic_DNA"/>
</dbReference>
<organism evidence="2 3">
    <name type="scientific">Cellulomonas cellasea</name>
    <dbReference type="NCBI Taxonomy" id="43670"/>
    <lineage>
        <taxon>Bacteria</taxon>
        <taxon>Bacillati</taxon>
        <taxon>Actinomycetota</taxon>
        <taxon>Actinomycetes</taxon>
        <taxon>Micrococcales</taxon>
        <taxon>Cellulomonadaceae</taxon>
        <taxon>Cellulomonas</taxon>
    </lineage>
</organism>
<dbReference type="PANTHER" id="PTHR41260">
    <property type="entry name" value="PROTEIN ECSC"/>
    <property type="match status" value="1"/>
</dbReference>
<dbReference type="AlphaFoldDB" id="A0A7W4YBN0"/>
<dbReference type="Pfam" id="PF12787">
    <property type="entry name" value="EcsC"/>
    <property type="match status" value="1"/>
</dbReference>
<evidence type="ECO:0000256" key="1">
    <source>
        <dbReference type="SAM" id="MobiDB-lite"/>
    </source>
</evidence>
<evidence type="ECO:0000313" key="3">
    <source>
        <dbReference type="Proteomes" id="UP000518206"/>
    </source>
</evidence>
<gene>
    <name evidence="2" type="ORF">FHR80_003013</name>
</gene>
<feature type="compositionally biased region" description="Basic and acidic residues" evidence="1">
    <location>
        <begin position="11"/>
        <end position="27"/>
    </location>
</feature>
<feature type="region of interest" description="Disordered" evidence="1">
    <location>
        <begin position="1"/>
        <end position="27"/>
    </location>
</feature>
<dbReference type="Proteomes" id="UP000518206">
    <property type="component" value="Unassembled WGS sequence"/>
</dbReference>
<dbReference type="RefSeq" id="WP_183296873.1">
    <property type="nucleotide sequence ID" value="NZ_JACHVX010000004.1"/>
</dbReference>
<comment type="caution">
    <text evidence="2">The sequence shown here is derived from an EMBL/GenBank/DDBJ whole genome shotgun (WGS) entry which is preliminary data.</text>
</comment>
<reference evidence="2 3" key="1">
    <citation type="submission" date="2020-08" db="EMBL/GenBank/DDBJ databases">
        <title>The Agave Microbiome: Exploring the role of microbial communities in plant adaptations to desert environments.</title>
        <authorList>
            <person name="Partida-Martinez L.P."/>
        </authorList>
    </citation>
    <scope>NUCLEOTIDE SEQUENCE [LARGE SCALE GENOMIC DNA]</scope>
    <source>
        <strain evidence="2 3">RAS26</strain>
    </source>
</reference>
<evidence type="ECO:0008006" key="4">
    <source>
        <dbReference type="Google" id="ProtNLM"/>
    </source>
</evidence>
<reference evidence="2 3" key="2">
    <citation type="submission" date="2020-08" db="EMBL/GenBank/DDBJ databases">
        <authorList>
            <person name="Partida-Martinez L."/>
            <person name="Huntemann M."/>
            <person name="Clum A."/>
            <person name="Wang J."/>
            <person name="Palaniappan K."/>
            <person name="Ritter S."/>
            <person name="Chen I.-M."/>
            <person name="Stamatis D."/>
            <person name="Reddy T."/>
            <person name="O'Malley R."/>
            <person name="Daum C."/>
            <person name="Shapiro N."/>
            <person name="Ivanova N."/>
            <person name="Kyrpides N."/>
            <person name="Woyke T."/>
        </authorList>
    </citation>
    <scope>NUCLEOTIDE SEQUENCE [LARGE SCALE GENOMIC DNA]</scope>
    <source>
        <strain evidence="2 3">RAS26</strain>
    </source>
</reference>
<sequence length="392" mass="41044">MAGNLSSYEEQTLREVEEHRARQLERSPRRLVPTKVRAAATRTGRAVGQVPGAQHVAGAYTRAAGGLTKAFSKVGQRAVSTTSVLKAYQRRGVDVTELGHIRELDLEIIERKVRPKHADVAYASLALAEGAVAGGVITGGEALFGAGTVFGVGVGGAPGLGVVAGAIATDTAFTLTLMNRAVAHTALYYGYDPSEPAEAVFAMSILSLGSATTGGAKLVAYQELSQLTQLLARRATWDQLNAHVLPQVATRFAHQFGLRISQRKLGAAVPLVGIAVGAGLNYAMLDAVVDAAYWAYRERFLREKSGDLAVDLPSPDTLDADASETGPEAVTEAPIDVIALVEEVLADEAPQVAGVSTTPAPSTERVAPAGETARALGGVEHRPEEPAPTLER</sequence>
<proteinExistence type="predicted"/>
<feature type="compositionally biased region" description="Basic and acidic residues" evidence="1">
    <location>
        <begin position="379"/>
        <end position="392"/>
    </location>
</feature>
<feature type="compositionally biased region" description="Polar residues" evidence="1">
    <location>
        <begin position="1"/>
        <end position="10"/>
    </location>
</feature>
<accession>A0A7W4YBN0</accession>
<feature type="region of interest" description="Disordered" evidence="1">
    <location>
        <begin position="351"/>
        <end position="392"/>
    </location>
</feature>
<evidence type="ECO:0000313" key="2">
    <source>
        <dbReference type="EMBL" id="MBB2924085.1"/>
    </source>
</evidence>
<protein>
    <recommendedName>
        <fullName evidence="4">EcsC family protein</fullName>
    </recommendedName>
</protein>
<name>A0A7W4YBN0_9CELL</name>
<dbReference type="PANTHER" id="PTHR41260:SF1">
    <property type="entry name" value="PROTEIN ECSC"/>
    <property type="match status" value="1"/>
</dbReference>
<dbReference type="InterPro" id="IPR024787">
    <property type="entry name" value="EcsC"/>
</dbReference>